<feature type="region of interest" description="Disordered" evidence="1">
    <location>
        <begin position="384"/>
        <end position="445"/>
    </location>
</feature>
<feature type="compositionally biased region" description="Polar residues" evidence="1">
    <location>
        <begin position="1"/>
        <end position="44"/>
    </location>
</feature>
<feature type="compositionally biased region" description="Polar residues" evidence="1">
    <location>
        <begin position="1434"/>
        <end position="1445"/>
    </location>
</feature>
<organism evidence="2 3">
    <name type="scientific">Meganyctiphanes norvegica</name>
    <name type="common">Northern krill</name>
    <name type="synonym">Thysanopoda norvegica</name>
    <dbReference type="NCBI Taxonomy" id="48144"/>
    <lineage>
        <taxon>Eukaryota</taxon>
        <taxon>Metazoa</taxon>
        <taxon>Ecdysozoa</taxon>
        <taxon>Arthropoda</taxon>
        <taxon>Crustacea</taxon>
        <taxon>Multicrustacea</taxon>
        <taxon>Malacostraca</taxon>
        <taxon>Eumalacostraca</taxon>
        <taxon>Eucarida</taxon>
        <taxon>Euphausiacea</taxon>
        <taxon>Euphausiidae</taxon>
        <taxon>Meganyctiphanes</taxon>
    </lineage>
</organism>
<feature type="region of interest" description="Disordered" evidence="1">
    <location>
        <begin position="1842"/>
        <end position="2002"/>
    </location>
</feature>
<evidence type="ECO:0000256" key="1">
    <source>
        <dbReference type="SAM" id="MobiDB-lite"/>
    </source>
</evidence>
<feature type="region of interest" description="Disordered" evidence="1">
    <location>
        <begin position="1357"/>
        <end position="1386"/>
    </location>
</feature>
<protein>
    <submittedName>
        <fullName evidence="2">Uncharacterized protein</fullName>
    </submittedName>
</protein>
<feature type="region of interest" description="Disordered" evidence="1">
    <location>
        <begin position="913"/>
        <end position="966"/>
    </location>
</feature>
<feature type="compositionally biased region" description="Polar residues" evidence="1">
    <location>
        <begin position="233"/>
        <end position="245"/>
    </location>
</feature>
<sequence>MKMEVLNTSNSNLSHAGTSPPGSVETSNVLESMKQQFLQGTENVPENVINGKLGIDDKAKQKKKPRSRRAAGQSPKGNAVGPSQMGNKRVNEEEKAMPGITPKVSAPVVPKVPETPTSPLSPGEHSNPLAVIQRKFFSTQTNSLTKGLRGIRKTDESPTKTDPRSPITSPLLPPVVTPFSIPSLNSSESPAVPVIYVSRENKLEESIGDFTTTNSLGDLTEKIKDFTKNLSNKANTPKITRTTGTPRGASKDVSKNTTLSLLIVNSTESRGADPVTPTTVTPISGEKLEESVDDFTSTNLSNTESTPKITRASKSRGTSKDRSKLANDKANESSIIDTPKTSKETHKVNIKSKLANDKANESIIETPKTSKESHKVNIKSSLRDIKLLGKETPRNTKETTRSVSRESLTRSTSRESLNRSTSRENLTRSVSKENLRSSSRESLTRSISKENLKITDKDNSKSFLKDTPKVNLKESTKSISKDTPKVTIKDSLKVPKDSPKVPSKETPKSIPKELTPKFVSKLVAKEVLSKDNLKAASKELTTKDALKSVSEELNLQDTLKSVSKEISSILESKEDSLIDSSKSVKEVSLKDVTKSISKEVTQKDIKKSISKDSPQKDIKKSISKDSPQKDSAKSVFKEVTPKDTQKLILKDSPKAVTKIIQKISLKQSTKTNSKNIKPLTKSDSLNETTIKHSQLRGPMKALFKKKPPTLKVGTQKIGAPKSTLKSKKHGLGKGIFYSLKKPLRSAMTKELISNCGQMENKVSTMTKKGRGKRSSTKKVLLKKVEQGTYEKKLEKVSDEESISVKSLEKKDGENPTVEKKSTTNTNEKKSASELVEKKINNEKVLPKRVEQNISEKKLDKVGEKESISAKSIEKKEEVKQSVENKSATNSNEKKSASKVLEKKAIVPINNPDLDESIQLASDTLEPSPEGRRTRGRPAKRKAEMEIEAQQNSSLGKSVTKANSAATQEGKMTTTLVVDVHNSMSGEPQITLVGVHGAQVGKKRRVVSPAKLSNKTSQVDEKPASATTANNNSITTTTTITNAAAAITLNSNNSNVPIPKDSSFNLSLSASSTKILPVRATRDRSKKSIDATDKSNALSPKVQHSSSSNELQFELKDALLSGINHVLYEKGAVGNKLVNHNVTPETSKTSATSLVTPPATPKNISMQKYKSITPIFVPRKPFVSELPKTSLISSVANSNTSKIINIAPKPTTLSPQIVPIMGPISPKVPITSTEVPFSLTPKVSVVSPLTLFASKTSIISVTTPVASPQSMPLTKTPFSSQKNTGTIKASNISLKTPVVSPHCTASTTHFSTPKGTLSTKSSVVSPRVVTSEVTIHKGLPLTFVPVSLSPIISKSLPSIPQNTITTPKSLSSKDVPRQGSISPAPSRSLIQKAISLEDITRYQTIPVHKSPSLKDLSKLPNTSTDKTKSIAPATSVPNVASSSINKASPRKKPNLLAIADTLMAKKLPEAQKSSVQKQILNISLSKEKSAVDEIKEKAALAKKDLVSNETGTLKKTISNVVHQEKRTSSPSPSMPSLEKVSIGNVESSPVVDKMPLLDRMKDSPLRELSITTLSKQTSDENANATKQGNSRLTVETHSITVSVAKASSDSPDSESKDTSKSKKKVPRFLKQLYQDEGVQNMLSSLEVGATENETEETGPHKLRPKRATDPNIGAILDSDIDELILMHNQQTMMNKKKKRPNELDNLYKDEGVLNLLTSLDTTSKRISGQFDDSESDISSTSGKSARQVKTLPTEVSVTETRKRRLSGTSTISDASSASMKPPDAKKAKHVGRESTEDLDLEEIEESTIASKEEVILKRGRGRPALPEHVKQKNKAMRMQLQLQKEGREVTVSRPEENGHPNTIPQVEFIRLPKDGGSKTTKLIGPMSPPTMQGTQYIPPIKFRLPSGDSTATQQVSATDSLQGVSRSVTITPISSTNSASRTVSPKPQHPSQPVTLSSNNKAQPSSSKTLPQLVRRPGSPDKLQQQLPQGKRVEIGASPNAAS</sequence>
<feature type="region of interest" description="Disordered" evidence="1">
    <location>
        <begin position="1078"/>
        <end position="1105"/>
    </location>
</feature>
<feature type="region of interest" description="Disordered" evidence="1">
    <location>
        <begin position="600"/>
        <end position="638"/>
    </location>
</feature>
<name>A0AAV2SHD2_MEGNR</name>
<dbReference type="EMBL" id="CAXKWB010076952">
    <property type="protein sequence ID" value="CAL4201001.1"/>
    <property type="molecule type" value="Genomic_DNA"/>
</dbReference>
<feature type="compositionally biased region" description="Polar residues" evidence="1">
    <location>
        <begin position="1570"/>
        <end position="1600"/>
    </location>
</feature>
<evidence type="ECO:0000313" key="2">
    <source>
        <dbReference type="EMBL" id="CAL4201001.1"/>
    </source>
</evidence>
<feature type="compositionally biased region" description="Low complexity" evidence="1">
    <location>
        <begin position="102"/>
        <end position="112"/>
    </location>
</feature>
<feature type="compositionally biased region" description="Basic residues" evidence="1">
    <location>
        <begin position="60"/>
        <end position="69"/>
    </location>
</feature>
<feature type="compositionally biased region" description="Polar residues" evidence="1">
    <location>
        <begin position="667"/>
        <end position="692"/>
    </location>
</feature>
<feature type="region of interest" description="Disordered" evidence="1">
    <location>
        <begin position="995"/>
        <end position="1030"/>
    </location>
</feature>
<feature type="region of interest" description="Disordered" evidence="1">
    <location>
        <begin position="1648"/>
        <end position="1669"/>
    </location>
</feature>
<feature type="region of interest" description="Disordered" evidence="1">
    <location>
        <begin position="1"/>
        <end position="126"/>
    </location>
</feature>
<feature type="compositionally biased region" description="Polar residues" evidence="1">
    <location>
        <begin position="1906"/>
        <end position="1969"/>
    </location>
</feature>
<feature type="compositionally biased region" description="Basic and acidic residues" evidence="1">
    <location>
        <begin position="318"/>
        <end position="331"/>
    </location>
</feature>
<proteinExistence type="predicted"/>
<feature type="compositionally biased region" description="Polar residues" evidence="1">
    <location>
        <begin position="1765"/>
        <end position="1777"/>
    </location>
</feature>
<feature type="compositionally biased region" description="Polar residues" evidence="1">
    <location>
        <begin position="1360"/>
        <end position="1371"/>
    </location>
</feature>
<comment type="caution">
    <text evidence="2">The sequence shown here is derived from an EMBL/GenBank/DDBJ whole genome shotgun (WGS) entry which is preliminary data.</text>
</comment>
<keyword evidence="3" id="KW-1185">Reference proteome</keyword>
<feature type="non-terminal residue" evidence="2">
    <location>
        <position position="2002"/>
    </location>
</feature>
<evidence type="ECO:0000313" key="3">
    <source>
        <dbReference type="Proteomes" id="UP001497623"/>
    </source>
</evidence>
<accession>A0AAV2SHD2</accession>
<feature type="region of interest" description="Disordered" evidence="1">
    <location>
        <begin position="1570"/>
        <end position="1625"/>
    </location>
</feature>
<feature type="region of interest" description="Disordered" evidence="1">
    <location>
        <begin position="143"/>
        <end position="174"/>
    </location>
</feature>
<feature type="region of interest" description="Disordered" evidence="1">
    <location>
        <begin position="475"/>
        <end position="512"/>
    </location>
</feature>
<feature type="compositionally biased region" description="Basic and acidic residues" evidence="1">
    <location>
        <begin position="1781"/>
        <end position="1794"/>
    </location>
</feature>
<dbReference type="Proteomes" id="UP001497623">
    <property type="component" value="Unassembled WGS sequence"/>
</dbReference>
<feature type="compositionally biased region" description="Polar residues" evidence="1">
    <location>
        <begin position="1093"/>
        <end position="1105"/>
    </location>
</feature>
<feature type="region of interest" description="Disordered" evidence="1">
    <location>
        <begin position="852"/>
        <end position="898"/>
    </location>
</feature>
<feature type="compositionally biased region" description="Polar residues" evidence="1">
    <location>
        <begin position="948"/>
        <end position="966"/>
    </location>
</feature>
<feature type="compositionally biased region" description="Basic and acidic residues" evidence="1">
    <location>
        <begin position="806"/>
        <end position="839"/>
    </location>
</feature>
<feature type="compositionally biased region" description="Basic and acidic residues" evidence="1">
    <location>
        <begin position="152"/>
        <end position="163"/>
    </location>
</feature>
<feature type="region of interest" description="Disordered" evidence="1">
    <location>
        <begin position="667"/>
        <end position="698"/>
    </location>
</feature>
<feature type="region of interest" description="Disordered" evidence="1">
    <location>
        <begin position="1516"/>
        <end position="1540"/>
    </location>
</feature>
<feature type="compositionally biased region" description="Basic and acidic residues" evidence="1">
    <location>
        <begin position="852"/>
        <end position="882"/>
    </location>
</feature>
<feature type="compositionally biased region" description="Polar residues" evidence="1">
    <location>
        <begin position="294"/>
        <end position="308"/>
    </location>
</feature>
<feature type="compositionally biased region" description="Basic and acidic residues" evidence="1">
    <location>
        <begin position="1843"/>
        <end position="1857"/>
    </location>
</feature>
<feature type="region of interest" description="Disordered" evidence="1">
    <location>
        <begin position="1725"/>
        <end position="1799"/>
    </location>
</feature>
<reference evidence="2 3" key="1">
    <citation type="submission" date="2024-05" db="EMBL/GenBank/DDBJ databases">
        <authorList>
            <person name="Wallberg A."/>
        </authorList>
    </citation>
    <scope>NUCLEOTIDE SEQUENCE [LARGE SCALE GENOMIC DNA]</scope>
</reference>
<feature type="region of interest" description="Disordered" evidence="1">
    <location>
        <begin position="1410"/>
        <end position="1448"/>
    </location>
</feature>
<feature type="region of interest" description="Disordered" evidence="1">
    <location>
        <begin position="264"/>
        <end position="347"/>
    </location>
</feature>
<feature type="compositionally biased region" description="Basic and acidic residues" evidence="1">
    <location>
        <begin position="1079"/>
        <end position="1092"/>
    </location>
</feature>
<feature type="region of interest" description="Disordered" evidence="1">
    <location>
        <begin position="793"/>
        <end position="839"/>
    </location>
</feature>
<feature type="region of interest" description="Disordered" evidence="1">
    <location>
        <begin position="233"/>
        <end position="252"/>
    </location>
</feature>
<gene>
    <name evidence="2" type="ORF">MNOR_LOCUS37581</name>
</gene>